<organism evidence="3 4">
    <name type="scientific">Marivirga aurantiaca</name>
    <dbReference type="NCBI Taxonomy" id="2802615"/>
    <lineage>
        <taxon>Bacteria</taxon>
        <taxon>Pseudomonadati</taxon>
        <taxon>Bacteroidota</taxon>
        <taxon>Cytophagia</taxon>
        <taxon>Cytophagales</taxon>
        <taxon>Marivirgaceae</taxon>
        <taxon>Marivirga</taxon>
    </lineage>
</organism>
<reference evidence="3" key="1">
    <citation type="submission" date="2021-01" db="EMBL/GenBank/DDBJ databases">
        <title>Marivirga aurantiaca sp. nov., isolated from intertidal surface sediments.</title>
        <authorList>
            <person name="Zhang M."/>
        </authorList>
    </citation>
    <scope>NUCLEOTIDE SEQUENCE</scope>
    <source>
        <strain evidence="3">S37H4</strain>
    </source>
</reference>
<comment type="similarity">
    <text evidence="1">Belongs to the YciI family.</text>
</comment>
<dbReference type="Gene3D" id="3.30.70.1060">
    <property type="entry name" value="Dimeric alpha+beta barrel"/>
    <property type="match status" value="1"/>
</dbReference>
<dbReference type="RefSeq" id="WP_201431689.1">
    <property type="nucleotide sequence ID" value="NZ_JAEQBW010000006.1"/>
</dbReference>
<dbReference type="AlphaFoldDB" id="A0A935C9E7"/>
<dbReference type="PANTHER" id="PTHR35174">
    <property type="entry name" value="BLL7171 PROTEIN-RELATED"/>
    <property type="match status" value="1"/>
</dbReference>
<dbReference type="SUPFAM" id="SSF54909">
    <property type="entry name" value="Dimeric alpha+beta barrel"/>
    <property type="match status" value="1"/>
</dbReference>
<gene>
    <name evidence="3" type="ORF">JKA74_13260</name>
</gene>
<keyword evidence="4" id="KW-1185">Reference proteome</keyword>
<dbReference type="Pfam" id="PF03795">
    <property type="entry name" value="YCII"/>
    <property type="match status" value="1"/>
</dbReference>
<feature type="domain" description="YCII-related" evidence="2">
    <location>
        <begin position="16"/>
        <end position="110"/>
    </location>
</feature>
<accession>A0A935C9E7</accession>
<evidence type="ECO:0000256" key="1">
    <source>
        <dbReference type="ARBA" id="ARBA00007689"/>
    </source>
</evidence>
<dbReference type="EMBL" id="JAEQBW010000006">
    <property type="protein sequence ID" value="MBK6266005.1"/>
    <property type="molecule type" value="Genomic_DNA"/>
</dbReference>
<evidence type="ECO:0000313" key="3">
    <source>
        <dbReference type="EMBL" id="MBK6266005.1"/>
    </source>
</evidence>
<protein>
    <recommendedName>
        <fullName evidence="2">YCII-related domain-containing protein</fullName>
    </recommendedName>
</protein>
<proteinExistence type="inferred from homology"/>
<sequence>MKEFLMLIRENVVYGEMTAQEMQEDIQKHIQWVEKLVSSGNFKDGNPLEAKGSCISGSDKIVTDGPYAESKECVSGYYFLLANSLEEATQLAKGCPALAIGASVEVREIIMMDEEAS</sequence>
<dbReference type="Proteomes" id="UP000611723">
    <property type="component" value="Unassembled WGS sequence"/>
</dbReference>
<name>A0A935C9E7_9BACT</name>
<dbReference type="InterPro" id="IPR005545">
    <property type="entry name" value="YCII"/>
</dbReference>
<evidence type="ECO:0000313" key="4">
    <source>
        <dbReference type="Proteomes" id="UP000611723"/>
    </source>
</evidence>
<evidence type="ECO:0000259" key="2">
    <source>
        <dbReference type="Pfam" id="PF03795"/>
    </source>
</evidence>
<dbReference type="InterPro" id="IPR011008">
    <property type="entry name" value="Dimeric_a/b-barrel"/>
</dbReference>
<comment type="caution">
    <text evidence="3">The sequence shown here is derived from an EMBL/GenBank/DDBJ whole genome shotgun (WGS) entry which is preliminary data.</text>
</comment>